<dbReference type="Pfam" id="PF01753">
    <property type="entry name" value="zf-MYND"/>
    <property type="match status" value="1"/>
</dbReference>
<keyword evidence="1" id="KW-0479">Metal-binding</keyword>
<accession>A0A165YPF7</accession>
<dbReference type="AlphaFoldDB" id="A0A165YPF7"/>
<evidence type="ECO:0000256" key="1">
    <source>
        <dbReference type="ARBA" id="ARBA00022723"/>
    </source>
</evidence>
<evidence type="ECO:0000259" key="5">
    <source>
        <dbReference type="PROSITE" id="PS50865"/>
    </source>
</evidence>
<proteinExistence type="predicted"/>
<name>A0A165YPF7_9AGAM</name>
<dbReference type="PROSITE" id="PS50865">
    <property type="entry name" value="ZF_MYND_2"/>
    <property type="match status" value="1"/>
</dbReference>
<evidence type="ECO:0000313" key="7">
    <source>
        <dbReference type="Proteomes" id="UP000076532"/>
    </source>
</evidence>
<dbReference type="Gene3D" id="6.10.140.2220">
    <property type="match status" value="1"/>
</dbReference>
<organism evidence="6 7">
    <name type="scientific">Athelia psychrophila</name>
    <dbReference type="NCBI Taxonomy" id="1759441"/>
    <lineage>
        <taxon>Eukaryota</taxon>
        <taxon>Fungi</taxon>
        <taxon>Dikarya</taxon>
        <taxon>Basidiomycota</taxon>
        <taxon>Agaricomycotina</taxon>
        <taxon>Agaricomycetes</taxon>
        <taxon>Agaricomycetidae</taxon>
        <taxon>Atheliales</taxon>
        <taxon>Atheliaceae</taxon>
        <taxon>Athelia</taxon>
    </lineage>
</organism>
<dbReference type="GO" id="GO:0008270">
    <property type="term" value="F:zinc ion binding"/>
    <property type="evidence" value="ECO:0007669"/>
    <property type="project" value="UniProtKB-KW"/>
</dbReference>
<gene>
    <name evidence="6" type="ORF">FIBSPDRAFT_873334</name>
</gene>
<evidence type="ECO:0000256" key="3">
    <source>
        <dbReference type="ARBA" id="ARBA00022833"/>
    </source>
</evidence>
<dbReference type="EMBL" id="KV417693">
    <property type="protein sequence ID" value="KZP09775.1"/>
    <property type="molecule type" value="Genomic_DNA"/>
</dbReference>
<reference evidence="6 7" key="1">
    <citation type="journal article" date="2016" name="Mol. Biol. Evol.">
        <title>Comparative Genomics of Early-Diverging Mushroom-Forming Fungi Provides Insights into the Origins of Lignocellulose Decay Capabilities.</title>
        <authorList>
            <person name="Nagy L.G."/>
            <person name="Riley R."/>
            <person name="Tritt A."/>
            <person name="Adam C."/>
            <person name="Daum C."/>
            <person name="Floudas D."/>
            <person name="Sun H."/>
            <person name="Yadav J.S."/>
            <person name="Pangilinan J."/>
            <person name="Larsson K.H."/>
            <person name="Matsuura K."/>
            <person name="Barry K."/>
            <person name="Labutti K."/>
            <person name="Kuo R."/>
            <person name="Ohm R.A."/>
            <person name="Bhattacharya S.S."/>
            <person name="Shirouzu T."/>
            <person name="Yoshinaga Y."/>
            <person name="Martin F.M."/>
            <person name="Grigoriev I.V."/>
            <person name="Hibbett D.S."/>
        </authorList>
    </citation>
    <scope>NUCLEOTIDE SEQUENCE [LARGE SCALE GENOMIC DNA]</scope>
    <source>
        <strain evidence="6 7">CBS 109695</strain>
    </source>
</reference>
<dbReference type="OrthoDB" id="4851849at2759"/>
<keyword evidence="2 4" id="KW-0863">Zinc-finger</keyword>
<dbReference type="STRING" id="436010.A0A165YPF7"/>
<sequence>MPGHQCAYCEGLGTERCAGCKNPNAWYCGPQCQRKSWPQHIFDCNLTKPINTAYYIAQAVRRDQLPEHTQALADYGFTRAFSADNRLNLLGLYQGLFGLPNVVPKDVHKWRVRGILVQEIKAAFENMPESHRGGYYLWFLKNQWVLEPTQEAPDISREMVLRGWRYTTGDPTSEPPNDYIKATMRGWPDDKQICFELCVSSLSNSHPSPTGRSWIYFGFCACKDESAESPLGVMYRLIVRQCTFNEILAAYRASSLIALMDKCGLRARREEITHLEDVLSHPALKSVWWLKLFVLVEPDRRPQLVRAVNIDYGFMNCKQPQDQEDLRAIYKMFFESENGDPIALHNAAGAGEIFEYVGGVVKLKKRFRRLMKNPYPLPTRQSFPEIAN</sequence>
<feature type="domain" description="MYND-type" evidence="5">
    <location>
        <begin position="6"/>
        <end position="44"/>
    </location>
</feature>
<keyword evidence="7" id="KW-1185">Reference proteome</keyword>
<evidence type="ECO:0000313" key="6">
    <source>
        <dbReference type="EMBL" id="KZP09775.1"/>
    </source>
</evidence>
<evidence type="ECO:0000256" key="4">
    <source>
        <dbReference type="PROSITE-ProRule" id="PRU00134"/>
    </source>
</evidence>
<dbReference type="InterPro" id="IPR002893">
    <property type="entry name" value="Znf_MYND"/>
</dbReference>
<evidence type="ECO:0000256" key="2">
    <source>
        <dbReference type="ARBA" id="ARBA00022771"/>
    </source>
</evidence>
<keyword evidence="3" id="KW-0862">Zinc</keyword>
<dbReference type="Proteomes" id="UP000076532">
    <property type="component" value="Unassembled WGS sequence"/>
</dbReference>
<protein>
    <recommendedName>
        <fullName evidence="5">MYND-type domain-containing protein</fullName>
    </recommendedName>
</protein>
<dbReference type="SUPFAM" id="SSF144232">
    <property type="entry name" value="HIT/MYND zinc finger-like"/>
    <property type="match status" value="1"/>
</dbReference>